<dbReference type="Proteomes" id="UP000887579">
    <property type="component" value="Unplaced"/>
</dbReference>
<name>A0AC34FL00_9BILA</name>
<accession>A0AC34FL00</accession>
<dbReference type="WBParaSite" id="ES5_v2.g18019.t1">
    <property type="protein sequence ID" value="ES5_v2.g18019.t1"/>
    <property type="gene ID" value="ES5_v2.g18019"/>
</dbReference>
<sequence>MKLLIILCLAICFQLSFEIVLNVENLPKVPQKDEKILDFIEKRKIEAVKNKDEQLLKKKVYTHEKNPICFLDAEIGPCFALYRPYFFNKKTGKCEEFVYGGCKGNSNRFETIEECEKQCL</sequence>
<protein>
    <submittedName>
        <fullName evidence="2">BPTI/Kunitz inhibitor domain-containing protein</fullName>
    </submittedName>
</protein>
<evidence type="ECO:0000313" key="1">
    <source>
        <dbReference type="Proteomes" id="UP000887579"/>
    </source>
</evidence>
<proteinExistence type="predicted"/>
<organism evidence="1 2">
    <name type="scientific">Panagrolaimus sp. ES5</name>
    <dbReference type="NCBI Taxonomy" id="591445"/>
    <lineage>
        <taxon>Eukaryota</taxon>
        <taxon>Metazoa</taxon>
        <taxon>Ecdysozoa</taxon>
        <taxon>Nematoda</taxon>
        <taxon>Chromadorea</taxon>
        <taxon>Rhabditida</taxon>
        <taxon>Tylenchina</taxon>
        <taxon>Panagrolaimomorpha</taxon>
        <taxon>Panagrolaimoidea</taxon>
        <taxon>Panagrolaimidae</taxon>
        <taxon>Panagrolaimus</taxon>
    </lineage>
</organism>
<reference evidence="2" key="1">
    <citation type="submission" date="2022-11" db="UniProtKB">
        <authorList>
            <consortium name="WormBaseParasite"/>
        </authorList>
    </citation>
    <scope>IDENTIFICATION</scope>
</reference>
<evidence type="ECO:0000313" key="2">
    <source>
        <dbReference type="WBParaSite" id="ES5_v2.g18019.t1"/>
    </source>
</evidence>